<comment type="caution">
    <text evidence="1">The sequence shown here is derived from an EMBL/GenBank/DDBJ whole genome shotgun (WGS) entry which is preliminary data.</text>
</comment>
<dbReference type="Proteomes" id="UP000563523">
    <property type="component" value="Unassembled WGS sequence"/>
</dbReference>
<organism evidence="1 2">
    <name type="scientific">Bombilactobacillus apium</name>
    <dbReference type="NCBI Taxonomy" id="2675299"/>
    <lineage>
        <taxon>Bacteria</taxon>
        <taxon>Bacillati</taxon>
        <taxon>Bacillota</taxon>
        <taxon>Bacilli</taxon>
        <taxon>Lactobacillales</taxon>
        <taxon>Lactobacillaceae</taxon>
        <taxon>Bombilactobacillus</taxon>
    </lineage>
</organism>
<evidence type="ECO:0000313" key="1">
    <source>
        <dbReference type="EMBL" id="NVY95886.1"/>
    </source>
</evidence>
<accession>A0A850R907</accession>
<name>A0A850R907_9LACO</name>
<keyword evidence="2" id="KW-1185">Reference proteome</keyword>
<proteinExistence type="predicted"/>
<sequence>MLIEFKEALTDSDRLYLKACYNTNNIGKRSLIIDTYIIYSGNHRLGVFIANITRDNNVQFSEPIIYLQHFSIFTQAVFKKVLVFLFFDMKVNFLLIKIYNTNKLMINLANNFNFNFCGEIKDVDILGRGICFYQLDKKDILELFKNEDELI</sequence>
<dbReference type="AlphaFoldDB" id="A0A850R907"/>
<reference evidence="1 2" key="1">
    <citation type="submission" date="2020-06" db="EMBL/GenBank/DDBJ databases">
        <authorList>
            <person name="Kang J."/>
        </authorList>
    </citation>
    <scope>NUCLEOTIDE SEQUENCE [LARGE SCALE GENOMIC DNA]</scope>
    <source>
        <strain evidence="1 2">DCY120</strain>
    </source>
</reference>
<gene>
    <name evidence="1" type="ORF">HU830_01550</name>
</gene>
<dbReference type="RefSeq" id="WP_176942048.1">
    <property type="nucleotide sequence ID" value="NZ_JABZEC010000001.1"/>
</dbReference>
<evidence type="ECO:0000313" key="2">
    <source>
        <dbReference type="Proteomes" id="UP000563523"/>
    </source>
</evidence>
<evidence type="ECO:0008006" key="3">
    <source>
        <dbReference type="Google" id="ProtNLM"/>
    </source>
</evidence>
<protein>
    <recommendedName>
        <fullName evidence="3">N-acetyltransferase domain-containing protein</fullName>
    </recommendedName>
</protein>
<dbReference type="EMBL" id="JABZEC010000001">
    <property type="protein sequence ID" value="NVY95886.1"/>
    <property type="molecule type" value="Genomic_DNA"/>
</dbReference>